<dbReference type="Proteomes" id="UP001590950">
    <property type="component" value="Unassembled WGS sequence"/>
</dbReference>
<feature type="compositionally biased region" description="Basic and acidic residues" evidence="1">
    <location>
        <begin position="172"/>
        <end position="190"/>
    </location>
</feature>
<keyword evidence="2" id="KW-0472">Membrane</keyword>
<keyword evidence="2" id="KW-0812">Transmembrane</keyword>
<evidence type="ECO:0000256" key="1">
    <source>
        <dbReference type="SAM" id="MobiDB-lite"/>
    </source>
</evidence>
<feature type="region of interest" description="Disordered" evidence="1">
    <location>
        <begin position="141"/>
        <end position="190"/>
    </location>
</feature>
<reference evidence="3 4" key="1">
    <citation type="submission" date="2024-09" db="EMBL/GenBank/DDBJ databases">
        <title>Rethinking Asexuality: The Enigmatic Case of Functional Sexual Genes in Lepraria (Stereocaulaceae).</title>
        <authorList>
            <person name="Doellman M."/>
            <person name="Sun Y."/>
            <person name="Barcenas-Pena A."/>
            <person name="Lumbsch H.T."/>
            <person name="Grewe F."/>
        </authorList>
    </citation>
    <scope>NUCLEOTIDE SEQUENCE [LARGE SCALE GENOMIC DNA]</scope>
    <source>
        <strain evidence="3 4">Mercado 3170</strain>
    </source>
</reference>
<accession>A0ABR4A8U7</accession>
<protein>
    <submittedName>
        <fullName evidence="3">Uncharacterized protein</fullName>
    </submittedName>
</protein>
<keyword evidence="2" id="KW-1133">Transmembrane helix</keyword>
<comment type="caution">
    <text evidence="3">The sequence shown here is derived from an EMBL/GenBank/DDBJ whole genome shotgun (WGS) entry which is preliminary data.</text>
</comment>
<feature type="transmembrane region" description="Helical" evidence="2">
    <location>
        <begin position="100"/>
        <end position="122"/>
    </location>
</feature>
<evidence type="ECO:0000256" key="2">
    <source>
        <dbReference type="SAM" id="Phobius"/>
    </source>
</evidence>
<evidence type="ECO:0000313" key="3">
    <source>
        <dbReference type="EMBL" id="KAL2042314.1"/>
    </source>
</evidence>
<feature type="compositionally biased region" description="Basic residues" evidence="1">
    <location>
        <begin position="145"/>
        <end position="157"/>
    </location>
</feature>
<evidence type="ECO:0000313" key="4">
    <source>
        <dbReference type="Proteomes" id="UP001590950"/>
    </source>
</evidence>
<sequence>MAPLLQSSSRIISGIRHPHTLRSLLPLLHDFAPRSLSANSPLQPTRTVPAFDNIPRSLASFFRRQGVVTVTATAPPQSTTTPLIPTTYSGLNAGPPPGTVVGIVFGSVAGFLLLLWLIYTCFGMGGAIGSSEVVEREEIVEERRHSRTRSSARRSSPRRPPSSHSASEVIEIEGRRERTPPRRESLRRERETVIIEETRRSSRPPEDDYVEVIEEHSPVRREGSRRKVSGGYRVVDPEAFAGGDRPMRKVSSRR</sequence>
<dbReference type="EMBL" id="JBEFKJ010000014">
    <property type="protein sequence ID" value="KAL2042314.1"/>
    <property type="molecule type" value="Genomic_DNA"/>
</dbReference>
<proteinExistence type="predicted"/>
<gene>
    <name evidence="3" type="ORF">N7G274_004803</name>
</gene>
<name>A0ABR4A8U7_9LECA</name>
<keyword evidence="4" id="KW-1185">Reference proteome</keyword>
<organism evidence="3 4">
    <name type="scientific">Stereocaulon virgatum</name>
    <dbReference type="NCBI Taxonomy" id="373712"/>
    <lineage>
        <taxon>Eukaryota</taxon>
        <taxon>Fungi</taxon>
        <taxon>Dikarya</taxon>
        <taxon>Ascomycota</taxon>
        <taxon>Pezizomycotina</taxon>
        <taxon>Lecanoromycetes</taxon>
        <taxon>OSLEUM clade</taxon>
        <taxon>Lecanoromycetidae</taxon>
        <taxon>Lecanorales</taxon>
        <taxon>Lecanorineae</taxon>
        <taxon>Stereocaulaceae</taxon>
        <taxon>Stereocaulon</taxon>
    </lineage>
</organism>